<evidence type="ECO:0000313" key="1">
    <source>
        <dbReference type="EMBL" id="GAF72792.1"/>
    </source>
</evidence>
<proteinExistence type="predicted"/>
<dbReference type="PROSITE" id="PS51257">
    <property type="entry name" value="PROKAR_LIPOPROTEIN"/>
    <property type="match status" value="1"/>
</dbReference>
<reference evidence="1" key="1">
    <citation type="journal article" date="2014" name="Front. Microbiol.">
        <title>High frequency of phylogenetically diverse reductive dehalogenase-homologous genes in deep subseafloor sedimentary metagenomes.</title>
        <authorList>
            <person name="Kawai M."/>
            <person name="Futagami T."/>
            <person name="Toyoda A."/>
            <person name="Takaki Y."/>
            <person name="Nishi S."/>
            <person name="Hori S."/>
            <person name="Arai W."/>
            <person name="Tsubouchi T."/>
            <person name="Morono Y."/>
            <person name="Uchiyama I."/>
            <person name="Ito T."/>
            <person name="Fujiyama A."/>
            <person name="Inagaki F."/>
            <person name="Takami H."/>
        </authorList>
    </citation>
    <scope>NUCLEOTIDE SEQUENCE</scope>
    <source>
        <strain evidence="1">Expedition CK06-06</strain>
    </source>
</reference>
<organism evidence="1">
    <name type="scientific">marine sediment metagenome</name>
    <dbReference type="NCBI Taxonomy" id="412755"/>
    <lineage>
        <taxon>unclassified sequences</taxon>
        <taxon>metagenomes</taxon>
        <taxon>ecological metagenomes</taxon>
    </lineage>
</organism>
<name>X0SA30_9ZZZZ</name>
<feature type="non-terminal residue" evidence="1">
    <location>
        <position position="107"/>
    </location>
</feature>
<dbReference type="AlphaFoldDB" id="X0SA30"/>
<sequence length="107" mass="12094">MINKKKLLIFGIGILILVASVFLASCKKNEEKTEEVKMIAQQEAPEKEILFYTCGMHPSVRVSPEDYEKGNTNCPICNMGLVPVYKEKGEMAEMKEHEAMEVEIKLS</sequence>
<comment type="caution">
    <text evidence="1">The sequence shown here is derived from an EMBL/GenBank/DDBJ whole genome shotgun (WGS) entry which is preliminary data.</text>
</comment>
<accession>X0SA30</accession>
<dbReference type="EMBL" id="BARS01000155">
    <property type="protein sequence ID" value="GAF72792.1"/>
    <property type="molecule type" value="Genomic_DNA"/>
</dbReference>
<protein>
    <submittedName>
        <fullName evidence="1">Uncharacterized protein</fullName>
    </submittedName>
</protein>
<gene>
    <name evidence="1" type="ORF">S01H1_00444</name>
</gene>